<keyword evidence="4 5" id="KW-0175">Coiled coil</keyword>
<feature type="domain" description="Autophagy-related protein 11 C-terminal" evidence="8">
    <location>
        <begin position="964"/>
        <end position="1079"/>
    </location>
</feature>
<dbReference type="GO" id="GO:0061709">
    <property type="term" value="P:reticulophagy"/>
    <property type="evidence" value="ECO:0007669"/>
    <property type="project" value="TreeGrafter"/>
</dbReference>
<reference evidence="9" key="1">
    <citation type="submission" date="2020-07" db="EMBL/GenBank/DDBJ databases">
        <authorList>
            <person name="Lin J."/>
        </authorList>
    </citation>
    <scope>NUCLEOTIDE SEQUENCE</scope>
</reference>
<feature type="domain" description="Autophagy protein ATG17-like" evidence="7">
    <location>
        <begin position="126"/>
        <end position="462"/>
    </location>
</feature>
<keyword evidence="2" id="KW-0653">Protein transport</keyword>
<accession>A0A6V7PMB5</accession>
<feature type="compositionally biased region" description="Basic and acidic residues" evidence="6">
    <location>
        <begin position="689"/>
        <end position="699"/>
    </location>
</feature>
<feature type="compositionally biased region" description="Pro residues" evidence="6">
    <location>
        <begin position="75"/>
        <end position="94"/>
    </location>
</feature>
<sequence>MSCAPTVTAAAADGGPPTSGSASRSTSPTAATASSSTPALPRRAPRPAPPALLLRPPARRPRGLPLQQVQTALPLPSPPPESISLPPPPSPLHPPSSCSRRSPHPDPSLRALLSYERRFRRHFDAAGAVFSASAAKLELSARLLRERRVQGRALAAAGRSLGHTFERLRRRHADFAARSARQRRRHAALLARFEDDLGRLRPAELHPRLRSAGRRCLIDLLREPDARARADACRDSHRRFADMVSRLGSEFAELKRRVEGLLVLMDSASGGSGKNLELLVKDHHKVLRNQRTIMQALSKDVNISKKLVDDFLSSQASISFSAHDAVSVVGRMHDVHEKDHLPNMRDLDRKLSKLLDTCKGKKNDMNLLMHTTMKKVKSAQFGIKGMMSELHAFQELMENQDTEFHTLEKINGMGHAYRACLAEVVRRKSFLKLYMGLAGQMVERIAGERENEIRKRERFLKRWCKFIPREIFQSMGLLDSPSQCAVSLNPFDECLLPIDIADVDRFAPQSLVGPSSKSTDSTFDLIKSEESSLPAGEKAGFRDILEGCDALDITGTSRMEVENVRLRAELASAIAIICGFRAEIGSESVDADQIGSKPLEGIKEATDEALRLKDEYADHLQSLLVKQQEQCLSYEKRIHELEQRLYSQVRKPSTNNSASDSTFSAYKANDCSLDGDMVYSTPDSMNPKYDTEQNKRGEGGDENMANLSSVLSMQSSDLSILEHPEYENQGGGISKEATKNDSSDVPTDPFDFVTFGVNDQVALDSKPTDSLASDLQIALEEKSNWLEETENKLRASTEEVIYLRRELENSRNLLDESQTNCANMENCLHEAREEARTIKCAAERRAAEYEDLRLSALKVCTVFERLCGCVNDPGVTEFADSLQSLALSSSRIVMNTFLIGFSFEFSFASSSITKEEGDGDAELHQCIKVLEEKVGSLSQKNTELLDRSSRMEAAHGCQVRDLQEKEELIRFLNSEYQKEKKRCSFEQARKEMISFGHFAAHDLAAFVWNSTGTCEAINRDCSKYSLSEESIALLAGKQSSRPLYIIGKVVHIERRIAGPLVSPRPDLPVGCKYFVATVAALTDNIHSDPS</sequence>
<evidence type="ECO:0000256" key="5">
    <source>
        <dbReference type="SAM" id="Coils"/>
    </source>
</evidence>
<dbReference type="GO" id="GO:0034045">
    <property type="term" value="C:phagophore assembly site membrane"/>
    <property type="evidence" value="ECO:0007669"/>
    <property type="project" value="TreeGrafter"/>
</dbReference>
<evidence type="ECO:0000259" key="7">
    <source>
        <dbReference type="Pfam" id="PF04108"/>
    </source>
</evidence>
<dbReference type="EMBL" id="LR862149">
    <property type="protein sequence ID" value="CAD1831957.1"/>
    <property type="molecule type" value="Genomic_DNA"/>
</dbReference>
<protein>
    <submittedName>
        <fullName evidence="9">Uncharacterized protein</fullName>
    </submittedName>
</protein>
<dbReference type="GO" id="GO:0015031">
    <property type="term" value="P:protein transport"/>
    <property type="evidence" value="ECO:0007669"/>
    <property type="project" value="UniProtKB-KW"/>
</dbReference>
<name>A0A6V7PMB5_ANACO</name>
<evidence type="ECO:0000256" key="3">
    <source>
        <dbReference type="ARBA" id="ARBA00023006"/>
    </source>
</evidence>
<evidence type="ECO:0000256" key="2">
    <source>
        <dbReference type="ARBA" id="ARBA00022927"/>
    </source>
</evidence>
<evidence type="ECO:0000256" key="6">
    <source>
        <dbReference type="SAM" id="MobiDB-lite"/>
    </source>
</evidence>
<dbReference type="InterPro" id="IPR019460">
    <property type="entry name" value="Atg11_C"/>
</dbReference>
<dbReference type="GO" id="GO:1990316">
    <property type="term" value="C:Atg1/ULK1 kinase complex"/>
    <property type="evidence" value="ECO:0007669"/>
    <property type="project" value="TreeGrafter"/>
</dbReference>
<dbReference type="PANTHER" id="PTHR13222">
    <property type="entry name" value="RB1-INDUCIBLE COILED-COIL"/>
    <property type="match status" value="1"/>
</dbReference>
<keyword evidence="1" id="KW-0813">Transport</keyword>
<dbReference type="GO" id="GO:0019901">
    <property type="term" value="F:protein kinase binding"/>
    <property type="evidence" value="ECO:0007669"/>
    <property type="project" value="TreeGrafter"/>
</dbReference>
<feature type="compositionally biased region" description="Low complexity" evidence="6">
    <location>
        <begin position="14"/>
        <end position="42"/>
    </location>
</feature>
<organism evidence="9">
    <name type="scientific">Ananas comosus var. bracteatus</name>
    <name type="common">red pineapple</name>
    <dbReference type="NCBI Taxonomy" id="296719"/>
    <lineage>
        <taxon>Eukaryota</taxon>
        <taxon>Viridiplantae</taxon>
        <taxon>Streptophyta</taxon>
        <taxon>Embryophyta</taxon>
        <taxon>Tracheophyta</taxon>
        <taxon>Spermatophyta</taxon>
        <taxon>Magnoliopsida</taxon>
        <taxon>Liliopsida</taxon>
        <taxon>Poales</taxon>
        <taxon>Bromeliaceae</taxon>
        <taxon>Bromelioideae</taxon>
        <taxon>Ananas</taxon>
    </lineage>
</organism>
<feature type="coiled-coil region" evidence="5">
    <location>
        <begin position="779"/>
        <end position="834"/>
    </location>
</feature>
<dbReference type="Pfam" id="PF10377">
    <property type="entry name" value="ATG11"/>
    <property type="match status" value="1"/>
</dbReference>
<keyword evidence="3" id="KW-0072">Autophagy</keyword>
<dbReference type="GO" id="GO:0000045">
    <property type="term" value="P:autophagosome assembly"/>
    <property type="evidence" value="ECO:0007669"/>
    <property type="project" value="InterPro"/>
</dbReference>
<evidence type="ECO:0000256" key="4">
    <source>
        <dbReference type="ARBA" id="ARBA00023054"/>
    </source>
</evidence>
<dbReference type="GO" id="GO:0034727">
    <property type="term" value="P:piecemeal microautophagy of the nucleus"/>
    <property type="evidence" value="ECO:0007669"/>
    <property type="project" value="TreeGrafter"/>
</dbReference>
<dbReference type="PANTHER" id="PTHR13222:SF1">
    <property type="entry name" value="RB1-INDUCIBLE COILED-COIL PROTEIN 1"/>
    <property type="match status" value="1"/>
</dbReference>
<dbReference type="Pfam" id="PF04108">
    <property type="entry name" value="ATG17_like"/>
    <property type="match status" value="1"/>
</dbReference>
<evidence type="ECO:0000259" key="8">
    <source>
        <dbReference type="Pfam" id="PF10377"/>
    </source>
</evidence>
<dbReference type="AlphaFoldDB" id="A0A6V7PMB5"/>
<dbReference type="GO" id="GO:0060090">
    <property type="term" value="F:molecular adaptor activity"/>
    <property type="evidence" value="ECO:0007669"/>
    <property type="project" value="TreeGrafter"/>
</dbReference>
<evidence type="ECO:0000256" key="1">
    <source>
        <dbReference type="ARBA" id="ARBA00022448"/>
    </source>
</evidence>
<proteinExistence type="predicted"/>
<feature type="region of interest" description="Disordered" evidence="6">
    <location>
        <begin position="1"/>
        <end position="106"/>
    </location>
</feature>
<dbReference type="GO" id="GO:0034517">
    <property type="term" value="P:ribophagy"/>
    <property type="evidence" value="ECO:0007669"/>
    <property type="project" value="TreeGrafter"/>
</dbReference>
<dbReference type="InterPro" id="IPR045326">
    <property type="entry name" value="ATG17-like_dom"/>
</dbReference>
<dbReference type="GO" id="GO:0000422">
    <property type="term" value="P:autophagy of mitochondrion"/>
    <property type="evidence" value="ECO:0007669"/>
    <property type="project" value="TreeGrafter"/>
</dbReference>
<feature type="coiled-coil region" evidence="5">
    <location>
        <begin position="927"/>
        <end position="982"/>
    </location>
</feature>
<feature type="region of interest" description="Disordered" evidence="6">
    <location>
        <begin position="680"/>
        <end position="701"/>
    </location>
</feature>
<evidence type="ECO:0000313" key="9">
    <source>
        <dbReference type="EMBL" id="CAD1831957.1"/>
    </source>
</evidence>
<gene>
    <name evidence="9" type="ORF">CB5_LOCUS15168</name>
</gene>
<dbReference type="InterPro" id="IPR040040">
    <property type="entry name" value="ATG11"/>
</dbReference>
<feature type="coiled-coil region" evidence="5">
    <location>
        <begin position="602"/>
        <end position="644"/>
    </location>
</feature>